<comment type="caution">
    <text evidence="1">The sequence shown here is derived from an EMBL/GenBank/DDBJ whole genome shotgun (WGS) entry which is preliminary data.</text>
</comment>
<evidence type="ECO:0000313" key="2">
    <source>
        <dbReference type="Proteomes" id="UP001253193"/>
    </source>
</evidence>
<gene>
    <name evidence="1" type="ORF">QX249_10515</name>
</gene>
<name>A0AAW8PZR0_VIBPH</name>
<dbReference type="Proteomes" id="UP001253193">
    <property type="component" value="Unassembled WGS sequence"/>
</dbReference>
<accession>A0AAW8PZR0</accession>
<dbReference type="RefSeq" id="WP_311019926.1">
    <property type="nucleotide sequence ID" value="NZ_JAUHGG010000003.1"/>
</dbReference>
<organism evidence="1 2">
    <name type="scientific">Vibrio parahaemolyticus</name>
    <dbReference type="NCBI Taxonomy" id="670"/>
    <lineage>
        <taxon>Bacteria</taxon>
        <taxon>Pseudomonadati</taxon>
        <taxon>Pseudomonadota</taxon>
        <taxon>Gammaproteobacteria</taxon>
        <taxon>Vibrionales</taxon>
        <taxon>Vibrionaceae</taxon>
        <taxon>Vibrio</taxon>
    </lineage>
</organism>
<evidence type="ECO:0000313" key="1">
    <source>
        <dbReference type="EMBL" id="MDS1821093.1"/>
    </source>
</evidence>
<protein>
    <submittedName>
        <fullName evidence="1">Uncharacterized protein</fullName>
    </submittedName>
</protein>
<dbReference type="AlphaFoldDB" id="A0AAW8PZR0"/>
<dbReference type="EMBL" id="JAUHGG010000003">
    <property type="protein sequence ID" value="MDS1821093.1"/>
    <property type="molecule type" value="Genomic_DNA"/>
</dbReference>
<reference evidence="1" key="1">
    <citation type="submission" date="2023-06" db="EMBL/GenBank/DDBJ databases">
        <title>Genomic Diversity of Vibrio spp. and Metagenomic Analysis of Pathogens in Florida Gulf Coastal Waters Following Hurricane Ian.</title>
        <authorList>
            <person name="Brumfield K.D."/>
        </authorList>
    </citation>
    <scope>NUCLEOTIDE SEQUENCE</scope>
    <source>
        <strain evidence="1">WBS2B-138</strain>
    </source>
</reference>
<proteinExistence type="predicted"/>
<sequence>MSRIYFTDLTLSQLKTTLTNSIYILNSLAWQELSHKIYDDFGEFPDQEKVMAAIPVEPFKPHRTSFYNSVATLLGYKNWKELTTVSKEENLERIAPIFVSSNEELRSGFKSIYINAFQKQYNPSEAGGLKAYFEEMINFYCGLVSDAIVLNPINDVDNSHEIAVAENTVNIGLNSCRTPSGTVSFSRELLYPTDFPIPDLVSEELDKENDAFHDFFDEIISSDLNHLSMLAKHMIFTQSLSGGYMLTNCFIPRKNKFSLHYKTLDGIIKLGVVLQAFAQVQGLALIELMPHMLKPTSKKELQDDIFMLNIKKSQ</sequence>